<dbReference type="RefSeq" id="WP_079979382.1">
    <property type="nucleotide sequence ID" value="NZ_CP031310.1"/>
</dbReference>
<accession>A0A4D6HG89</accession>
<dbReference type="KEGG" id="hsn:DV733_16855"/>
<evidence type="ECO:0000256" key="3">
    <source>
        <dbReference type="ARBA" id="ARBA00022692"/>
    </source>
</evidence>
<feature type="transmembrane region" description="Helical" evidence="7">
    <location>
        <begin position="168"/>
        <end position="185"/>
    </location>
</feature>
<keyword evidence="5 7" id="KW-0472">Membrane</keyword>
<keyword evidence="9" id="KW-1185">Reference proteome</keyword>
<feature type="transmembrane region" description="Helical" evidence="7">
    <location>
        <begin position="232"/>
        <end position="251"/>
    </location>
</feature>
<dbReference type="GO" id="GO:0008324">
    <property type="term" value="F:monoatomic cation transmembrane transporter activity"/>
    <property type="evidence" value="ECO:0007669"/>
    <property type="project" value="InterPro"/>
</dbReference>
<dbReference type="AlphaFoldDB" id="A0A4D6HG89"/>
<evidence type="ECO:0000313" key="8">
    <source>
        <dbReference type="EMBL" id="QCC52800.1"/>
    </source>
</evidence>
<dbReference type="Pfam" id="PF01899">
    <property type="entry name" value="MNHE"/>
    <property type="match status" value="1"/>
</dbReference>
<dbReference type="NCBIfam" id="NF009295">
    <property type="entry name" value="PRK12652.1"/>
    <property type="match status" value="1"/>
</dbReference>
<evidence type="ECO:0000313" key="9">
    <source>
        <dbReference type="Proteomes" id="UP000296706"/>
    </source>
</evidence>
<reference evidence="8 9" key="1">
    <citation type="journal article" date="2019" name="Nat. Commun.">
        <title>A new type of DNA phosphorothioation-based antiviral system in archaea.</title>
        <authorList>
            <person name="Xiong L."/>
            <person name="Liu S."/>
            <person name="Chen S."/>
            <person name="Xiao Y."/>
            <person name="Zhu B."/>
            <person name="Gao Y."/>
            <person name="Zhang Y."/>
            <person name="Chen B."/>
            <person name="Luo J."/>
            <person name="Deng Z."/>
            <person name="Chen X."/>
            <person name="Wang L."/>
            <person name="Chen S."/>
        </authorList>
    </citation>
    <scope>NUCLEOTIDE SEQUENCE [LARGE SCALE GENOMIC DNA]</scope>
    <source>
        <strain evidence="8 9">CBA1105</strain>
    </source>
</reference>
<evidence type="ECO:0000256" key="1">
    <source>
        <dbReference type="ARBA" id="ARBA00004651"/>
    </source>
</evidence>
<comment type="subcellular location">
    <subcellularLocation>
        <location evidence="1">Cell membrane</location>
        <topology evidence="1">Multi-pass membrane protein</topology>
    </subcellularLocation>
</comment>
<keyword evidence="4 7" id="KW-1133">Transmembrane helix</keyword>
<sequence length="363" mass="39816">MTHPTAHRLLVPVGDSVTIRETVAYVVRRASEALEDGQAVELHFVSISVMGATSEESGEDHERLRELIDAWLTEDFGEEIPADVTVETAIVGQDQYLFSPDDYANVLLEYASNHDLDRVVMDPEYNPEGTIPLLAPIESRLRASDLDVEQASVEREARQPVLARAASLPKYLAIFAVSFGFYLSIGSLVLFDLVTGAITAGVVSIFLTPVAFRRNPSFTRALRQLVRLPLYAFYLLWEIAKANVAMAYVILHPSLPIDPKMVELRAALWGDVPITTLANSITLTPGTLTVTVTQRTFLVHSLTGSSRDDLSAGGLERAVRFVFYGRSGARIPSPRERDDYTDEVTPTDPDAAAEPETEVQAGG</sequence>
<dbReference type="PANTHER" id="PTHR34584:SF1">
    <property type="entry name" value="NA(+)_H(+) ANTIPORTER SUBUNIT E1"/>
    <property type="match status" value="1"/>
</dbReference>
<dbReference type="OrthoDB" id="85180at2157"/>
<keyword evidence="3 7" id="KW-0812">Transmembrane</keyword>
<dbReference type="GO" id="GO:0005886">
    <property type="term" value="C:plasma membrane"/>
    <property type="evidence" value="ECO:0007669"/>
    <property type="project" value="UniProtKB-SubCell"/>
</dbReference>
<gene>
    <name evidence="8" type="ORF">DV733_16855</name>
</gene>
<evidence type="ECO:0000256" key="2">
    <source>
        <dbReference type="ARBA" id="ARBA00022475"/>
    </source>
</evidence>
<dbReference type="InterPro" id="IPR002758">
    <property type="entry name" value="Cation_antiport_E"/>
</dbReference>
<dbReference type="EMBL" id="CP031310">
    <property type="protein sequence ID" value="QCC52800.1"/>
    <property type="molecule type" value="Genomic_DNA"/>
</dbReference>
<dbReference type="STRING" id="1457250.GCA_000755225_02254"/>
<evidence type="ECO:0000256" key="5">
    <source>
        <dbReference type="ARBA" id="ARBA00023136"/>
    </source>
</evidence>
<dbReference type="PANTHER" id="PTHR34584">
    <property type="entry name" value="NA(+)/H(+) ANTIPORTER SUBUNIT E1"/>
    <property type="match status" value="1"/>
</dbReference>
<organism evidence="8 9">
    <name type="scientific">Halapricum salinum</name>
    <dbReference type="NCBI Taxonomy" id="1457250"/>
    <lineage>
        <taxon>Archaea</taxon>
        <taxon>Methanobacteriati</taxon>
        <taxon>Methanobacteriota</taxon>
        <taxon>Stenosarchaea group</taxon>
        <taxon>Halobacteria</taxon>
        <taxon>Halobacteriales</taxon>
        <taxon>Haloarculaceae</taxon>
        <taxon>Halapricum</taxon>
    </lineage>
</organism>
<proteinExistence type="predicted"/>
<protein>
    <submittedName>
        <fullName evidence="8">Monovalent cation/H+ antiporter subunit E</fullName>
    </submittedName>
</protein>
<dbReference type="GeneID" id="39849564"/>
<evidence type="ECO:0000256" key="7">
    <source>
        <dbReference type="SAM" id="Phobius"/>
    </source>
</evidence>
<name>A0A4D6HG89_9EURY</name>
<evidence type="ECO:0000256" key="4">
    <source>
        <dbReference type="ARBA" id="ARBA00022989"/>
    </source>
</evidence>
<dbReference type="Proteomes" id="UP000296706">
    <property type="component" value="Chromosome"/>
</dbReference>
<keyword evidence="2" id="KW-1003">Cell membrane</keyword>
<feature type="transmembrane region" description="Helical" evidence="7">
    <location>
        <begin position="191"/>
        <end position="212"/>
    </location>
</feature>
<feature type="region of interest" description="Disordered" evidence="6">
    <location>
        <begin position="329"/>
        <end position="363"/>
    </location>
</feature>
<evidence type="ECO:0000256" key="6">
    <source>
        <dbReference type="SAM" id="MobiDB-lite"/>
    </source>
</evidence>